<accession>A0ABS9HNK5</accession>
<evidence type="ECO:0000313" key="2">
    <source>
        <dbReference type="EMBL" id="MCF6774921.1"/>
    </source>
</evidence>
<proteinExistence type="predicted"/>
<comment type="caution">
    <text evidence="2">The sequence shown here is derived from an EMBL/GenBank/DDBJ whole genome shotgun (WGS) entry which is preliminary data.</text>
</comment>
<gene>
    <name evidence="2" type="ORF">L3H44_11055</name>
</gene>
<dbReference type="Pfam" id="PF03732">
    <property type="entry name" value="Retrotrans_gag"/>
    <property type="match status" value="1"/>
</dbReference>
<sequence length="129" mass="15317">ELVAYQLKGVAQIWYNQWKEEKGVNTVVLREKFKVAFLNRFLPLKLREAKLVEFMTLRQGSMNLREYALKFTQLSKYAPHLVADLRFRMNKFVMGVSDLVSEECRSAMLINDMDLSCLMTYAKKWKRRN</sequence>
<name>A0ABS9HNK5_9CORY</name>
<feature type="non-terminal residue" evidence="2">
    <location>
        <position position="1"/>
    </location>
</feature>
<dbReference type="Proteomes" id="UP001200604">
    <property type="component" value="Unassembled WGS sequence"/>
</dbReference>
<keyword evidence="3" id="KW-1185">Reference proteome</keyword>
<protein>
    <submittedName>
        <fullName evidence="2">Retrotransposon gag domain-containing protein</fullName>
    </submittedName>
</protein>
<reference evidence="2 3" key="1">
    <citation type="submission" date="2022-01" db="EMBL/GenBank/DDBJ databases">
        <title>Identification and Characterization of Corynebacterium sp.</title>
        <authorList>
            <person name="Luo Q."/>
            <person name="Qu P."/>
            <person name="Chen Q."/>
        </authorList>
    </citation>
    <scope>NUCLEOTIDE SEQUENCE [LARGE SCALE GENOMIC DNA]</scope>
    <source>
        <strain evidence="2 3">MC-12</strain>
    </source>
</reference>
<dbReference type="InterPro" id="IPR005162">
    <property type="entry name" value="Retrotrans_gag_dom"/>
</dbReference>
<evidence type="ECO:0000259" key="1">
    <source>
        <dbReference type="Pfam" id="PF03732"/>
    </source>
</evidence>
<dbReference type="EMBL" id="JAKJKU010000056">
    <property type="protein sequence ID" value="MCF6774921.1"/>
    <property type="molecule type" value="Genomic_DNA"/>
</dbReference>
<organism evidence="2 3">
    <name type="scientific">Corynebacterium parakroppenstedtii</name>
    <dbReference type="NCBI Taxonomy" id="2828363"/>
    <lineage>
        <taxon>Bacteria</taxon>
        <taxon>Bacillati</taxon>
        <taxon>Actinomycetota</taxon>
        <taxon>Actinomycetes</taxon>
        <taxon>Mycobacteriales</taxon>
        <taxon>Corynebacteriaceae</taxon>
        <taxon>Corynebacterium</taxon>
    </lineage>
</organism>
<evidence type="ECO:0000313" key="3">
    <source>
        <dbReference type="Proteomes" id="UP001200604"/>
    </source>
</evidence>
<feature type="domain" description="Retrotransposon gag" evidence="1">
    <location>
        <begin position="2"/>
        <end position="97"/>
    </location>
</feature>